<evidence type="ECO:0000313" key="3">
    <source>
        <dbReference type="Proteomes" id="UP000736335"/>
    </source>
</evidence>
<feature type="compositionally biased region" description="Basic residues" evidence="1">
    <location>
        <begin position="144"/>
        <end position="155"/>
    </location>
</feature>
<protein>
    <submittedName>
        <fullName evidence="2">Uncharacterized protein</fullName>
    </submittedName>
</protein>
<proteinExistence type="predicted"/>
<feature type="region of interest" description="Disordered" evidence="1">
    <location>
        <begin position="109"/>
        <end position="272"/>
    </location>
</feature>
<feature type="compositionally biased region" description="Basic and acidic residues" evidence="1">
    <location>
        <begin position="132"/>
        <end position="143"/>
    </location>
</feature>
<evidence type="ECO:0000313" key="2">
    <source>
        <dbReference type="EMBL" id="KAF9782835.1"/>
    </source>
</evidence>
<feature type="compositionally biased region" description="Low complexity" evidence="1">
    <location>
        <begin position="244"/>
        <end position="258"/>
    </location>
</feature>
<keyword evidence="3" id="KW-1185">Reference proteome</keyword>
<reference evidence="2" key="1">
    <citation type="journal article" date="2020" name="Nat. Commun.">
        <title>Large-scale genome sequencing of mycorrhizal fungi provides insights into the early evolution of symbiotic traits.</title>
        <authorList>
            <person name="Miyauchi S."/>
            <person name="Kiss E."/>
            <person name="Kuo A."/>
            <person name="Drula E."/>
            <person name="Kohler A."/>
            <person name="Sanchez-Garcia M."/>
            <person name="Morin E."/>
            <person name="Andreopoulos B."/>
            <person name="Barry K.W."/>
            <person name="Bonito G."/>
            <person name="Buee M."/>
            <person name="Carver A."/>
            <person name="Chen C."/>
            <person name="Cichocki N."/>
            <person name="Clum A."/>
            <person name="Culley D."/>
            <person name="Crous P.W."/>
            <person name="Fauchery L."/>
            <person name="Girlanda M."/>
            <person name="Hayes R.D."/>
            <person name="Keri Z."/>
            <person name="LaButti K."/>
            <person name="Lipzen A."/>
            <person name="Lombard V."/>
            <person name="Magnuson J."/>
            <person name="Maillard F."/>
            <person name="Murat C."/>
            <person name="Nolan M."/>
            <person name="Ohm R.A."/>
            <person name="Pangilinan J."/>
            <person name="Pereira M.F."/>
            <person name="Perotto S."/>
            <person name="Peter M."/>
            <person name="Pfister S."/>
            <person name="Riley R."/>
            <person name="Sitrit Y."/>
            <person name="Stielow J.B."/>
            <person name="Szollosi G."/>
            <person name="Zifcakova L."/>
            <person name="Stursova M."/>
            <person name="Spatafora J.W."/>
            <person name="Tedersoo L."/>
            <person name="Vaario L.M."/>
            <person name="Yamada A."/>
            <person name="Yan M."/>
            <person name="Wang P."/>
            <person name="Xu J."/>
            <person name="Bruns T."/>
            <person name="Baldrian P."/>
            <person name="Vilgalys R."/>
            <person name="Dunand C."/>
            <person name="Henrissat B."/>
            <person name="Grigoriev I.V."/>
            <person name="Hibbett D."/>
            <person name="Nagy L.G."/>
            <person name="Martin F.M."/>
        </authorList>
    </citation>
    <scope>NUCLEOTIDE SEQUENCE</scope>
    <source>
        <strain evidence="2">UH-Tt-Lm1</strain>
    </source>
</reference>
<dbReference type="Proteomes" id="UP000736335">
    <property type="component" value="Unassembled WGS sequence"/>
</dbReference>
<name>A0A9P6L4E3_9AGAM</name>
<dbReference type="AlphaFoldDB" id="A0A9P6L4E3"/>
<reference evidence="2" key="2">
    <citation type="submission" date="2020-11" db="EMBL/GenBank/DDBJ databases">
        <authorList>
            <consortium name="DOE Joint Genome Institute"/>
            <person name="Kuo A."/>
            <person name="Miyauchi S."/>
            <person name="Kiss E."/>
            <person name="Drula E."/>
            <person name="Kohler A."/>
            <person name="Sanchez-Garcia M."/>
            <person name="Andreopoulos B."/>
            <person name="Barry K.W."/>
            <person name="Bonito G."/>
            <person name="Buee M."/>
            <person name="Carver A."/>
            <person name="Chen C."/>
            <person name="Cichocki N."/>
            <person name="Clum A."/>
            <person name="Culley D."/>
            <person name="Crous P.W."/>
            <person name="Fauchery L."/>
            <person name="Girlanda M."/>
            <person name="Hayes R."/>
            <person name="Keri Z."/>
            <person name="Labutti K."/>
            <person name="Lipzen A."/>
            <person name="Lombard V."/>
            <person name="Magnuson J."/>
            <person name="Maillard F."/>
            <person name="Morin E."/>
            <person name="Murat C."/>
            <person name="Nolan M."/>
            <person name="Ohm R."/>
            <person name="Pangilinan J."/>
            <person name="Pereira M."/>
            <person name="Perotto S."/>
            <person name="Peter M."/>
            <person name="Riley R."/>
            <person name="Sitrit Y."/>
            <person name="Stielow B."/>
            <person name="Szollosi G."/>
            <person name="Zifcakova L."/>
            <person name="Stursova M."/>
            <person name="Spatafora J.W."/>
            <person name="Tedersoo L."/>
            <person name="Vaario L.-M."/>
            <person name="Yamada A."/>
            <person name="Yan M."/>
            <person name="Wang P."/>
            <person name="Xu J."/>
            <person name="Bruns T."/>
            <person name="Baldrian P."/>
            <person name="Vilgalys R."/>
            <person name="Henrissat B."/>
            <person name="Grigoriev I.V."/>
            <person name="Hibbett D."/>
            <person name="Nagy L.G."/>
            <person name="Martin F.M."/>
        </authorList>
    </citation>
    <scope>NUCLEOTIDE SEQUENCE</scope>
    <source>
        <strain evidence="2">UH-Tt-Lm1</strain>
    </source>
</reference>
<feature type="compositionally biased region" description="Pro residues" evidence="1">
    <location>
        <begin position="112"/>
        <end position="124"/>
    </location>
</feature>
<evidence type="ECO:0000256" key="1">
    <source>
        <dbReference type="SAM" id="MobiDB-lite"/>
    </source>
</evidence>
<gene>
    <name evidence="2" type="ORF">BJ322DRAFT_1110714</name>
</gene>
<feature type="compositionally biased region" description="Pro residues" evidence="1">
    <location>
        <begin position="356"/>
        <end position="367"/>
    </location>
</feature>
<sequence length="418" mass="46617">MSTFKTKNLYHLRISANSVLPLYVYLDPRHLSWMTDTVLQHVLSDLRPLIISKLTEEAHAYFGPGSGPQGAKKPTVSTHRGETYHFCYFFKKTEPYSLLIKKRHFVAVPVHKPNPAPPTIPNPPRPRKRVRKNDSLGRIEGAKKSKTKVTGKQKGKATEIHVDEDLMDEDEHSTAEPEPRRSKRQRKSVTVEYNEEGDTDNDSTEDEDEYVMDSDPPETAPQTQSDGEDDEIVMVKNEEREPSLRSQSRSQSQQPGPSFIDLEAEEEEMKPKPQLQLSFNGFTIFGRCLCVIVEPWPVIRAPAEPRAPQSSRMAANSRATSVIPDLASGRGQTPLFLPDTDDGGFTPAPTAEADRPPVPLFNHPPPDNNAQDDEDEGGMMLFSELLSATGGLRVDADDEDGFDGAILFGDADERKELS</sequence>
<dbReference type="EMBL" id="WIUZ02000011">
    <property type="protein sequence ID" value="KAF9782835.1"/>
    <property type="molecule type" value="Genomic_DNA"/>
</dbReference>
<dbReference type="PANTHER" id="PTHR40635:SF1">
    <property type="match status" value="1"/>
</dbReference>
<dbReference type="OrthoDB" id="5374757at2759"/>
<organism evidence="2 3">
    <name type="scientific">Thelephora terrestris</name>
    <dbReference type="NCBI Taxonomy" id="56493"/>
    <lineage>
        <taxon>Eukaryota</taxon>
        <taxon>Fungi</taxon>
        <taxon>Dikarya</taxon>
        <taxon>Basidiomycota</taxon>
        <taxon>Agaricomycotina</taxon>
        <taxon>Agaricomycetes</taxon>
        <taxon>Thelephorales</taxon>
        <taxon>Thelephoraceae</taxon>
        <taxon>Thelephora</taxon>
    </lineage>
</organism>
<comment type="caution">
    <text evidence="2">The sequence shown here is derived from an EMBL/GenBank/DDBJ whole genome shotgun (WGS) entry which is preliminary data.</text>
</comment>
<dbReference type="PANTHER" id="PTHR40635">
    <property type="match status" value="1"/>
</dbReference>
<feature type="compositionally biased region" description="Acidic residues" evidence="1">
    <location>
        <begin position="193"/>
        <end position="216"/>
    </location>
</feature>
<feature type="region of interest" description="Disordered" evidence="1">
    <location>
        <begin position="341"/>
        <end position="375"/>
    </location>
</feature>
<accession>A0A9P6L4E3</accession>